<gene>
    <name evidence="6" type="ORF">Y5S_03095</name>
</gene>
<keyword evidence="2" id="KW-0808">Transferase</keyword>
<keyword evidence="3" id="KW-0547">Nucleotide-binding</keyword>
<dbReference type="InterPro" id="IPR034646">
    <property type="entry name" value="ADCK3_dom"/>
</dbReference>
<dbReference type="Proteomes" id="UP000029444">
    <property type="component" value="Unassembled WGS sequence"/>
</dbReference>
<comment type="caution">
    <text evidence="6">The sequence shown here is derived from an EMBL/GenBank/DDBJ whole genome shotgun (WGS) entry which is preliminary data.</text>
</comment>
<keyword evidence="4" id="KW-0067">ATP-binding</keyword>
<protein>
    <recommendedName>
        <fullName evidence="5">ABC1 atypical kinase-like domain-containing protein</fullName>
    </recommendedName>
</protein>
<dbReference type="Gene3D" id="1.10.510.10">
    <property type="entry name" value="Transferase(Phosphotransferase) domain 1"/>
    <property type="match status" value="1"/>
</dbReference>
<dbReference type="eggNOG" id="COG0661">
    <property type="taxonomic scope" value="Bacteria"/>
</dbReference>
<dbReference type="GO" id="GO:0016740">
    <property type="term" value="F:transferase activity"/>
    <property type="evidence" value="ECO:0007669"/>
    <property type="project" value="UniProtKB-KW"/>
</dbReference>
<organism evidence="6 7">
    <name type="scientific">Alcanivorax nanhaiticus</name>
    <dbReference type="NCBI Taxonomy" id="1177154"/>
    <lineage>
        <taxon>Bacteria</taxon>
        <taxon>Pseudomonadati</taxon>
        <taxon>Pseudomonadota</taxon>
        <taxon>Gammaproteobacteria</taxon>
        <taxon>Oceanospirillales</taxon>
        <taxon>Alcanivoracaceae</taxon>
        <taxon>Alcanivorax</taxon>
    </lineage>
</organism>
<dbReference type="GO" id="GO:0005524">
    <property type="term" value="F:ATP binding"/>
    <property type="evidence" value="ECO:0007669"/>
    <property type="project" value="UniProtKB-KW"/>
</dbReference>
<dbReference type="EMBL" id="ARXV01000015">
    <property type="protein sequence ID" value="KGD63672.1"/>
    <property type="molecule type" value="Genomic_DNA"/>
</dbReference>
<sequence>MAEQRRRKRPTTTTGRLFRLTGMTTSIATRVAGHQVKGLFQSESAKAADREKLMQHIGKEVAATLGEMKGAVMKVGQIASQMQDILPKEISDQLKVLQNASAPMPFHVIRRQLERELGGAISERFADFEETPFAAASIGQVHRATTHDGDPVVVKIQYPAVKESIDSDMKHLRRILRLGSLLKVDEAALDGVFREIRNQLEEELNYHQEAINLNQFKTFHQHQPWLVIPAVYEDLSSEKVLTLSLESGTPLEQVNDENGFDQTTRNLLGERLFDAIGEQIFRYRTVHCDPHPGNFAFRPDGSIVMYDFGAVKRLPSEDANLLRDIVEAALQQNWLQLDNLLKTLGARKQDSQVSDQFYATWIELLLRAFSSEPYDFGNSCLHTDIMKQVRKTPLEQMMKFQPSPRSLLIERVVSGHYWTLMNLGVNAAFLPNLEKALNESQAATA</sequence>
<dbReference type="PANTHER" id="PTHR43851:SF3">
    <property type="entry name" value="COENZYME Q8"/>
    <property type="match status" value="1"/>
</dbReference>
<comment type="similarity">
    <text evidence="1">Belongs to the protein kinase superfamily. ADCK protein kinase family.</text>
</comment>
<dbReference type="PATRIC" id="fig|1177154.3.peg.3137"/>
<proteinExistence type="inferred from homology"/>
<dbReference type="Pfam" id="PF03109">
    <property type="entry name" value="ABC1"/>
    <property type="match status" value="1"/>
</dbReference>
<evidence type="ECO:0000256" key="1">
    <source>
        <dbReference type="ARBA" id="ARBA00009670"/>
    </source>
</evidence>
<evidence type="ECO:0000313" key="6">
    <source>
        <dbReference type="EMBL" id="KGD63672.1"/>
    </source>
</evidence>
<dbReference type="InterPro" id="IPR051409">
    <property type="entry name" value="Atypical_kinase_ADCK"/>
</dbReference>
<dbReference type="PANTHER" id="PTHR43851">
    <property type="match status" value="1"/>
</dbReference>
<dbReference type="InterPro" id="IPR011009">
    <property type="entry name" value="Kinase-like_dom_sf"/>
</dbReference>
<evidence type="ECO:0000259" key="5">
    <source>
        <dbReference type="Pfam" id="PF03109"/>
    </source>
</evidence>
<evidence type="ECO:0000256" key="3">
    <source>
        <dbReference type="ARBA" id="ARBA00022741"/>
    </source>
</evidence>
<name>A0A095SGL5_9GAMM</name>
<dbReference type="RefSeq" id="WP_035234324.1">
    <property type="nucleotide sequence ID" value="NZ_ARXV01000015.1"/>
</dbReference>
<keyword evidence="7" id="KW-1185">Reference proteome</keyword>
<reference evidence="6 7" key="1">
    <citation type="submission" date="2012-09" db="EMBL/GenBank/DDBJ databases">
        <title>Genome Sequence of alkane-degrading Bacterium Alcanivorax sp. 19-m-6.</title>
        <authorList>
            <person name="Lai Q."/>
            <person name="Shao Z."/>
        </authorList>
    </citation>
    <scope>NUCLEOTIDE SEQUENCE [LARGE SCALE GENOMIC DNA]</scope>
    <source>
        <strain evidence="6 7">19-m-6</strain>
    </source>
</reference>
<accession>A0A095SGL5</accession>
<evidence type="ECO:0000256" key="4">
    <source>
        <dbReference type="ARBA" id="ARBA00022840"/>
    </source>
</evidence>
<dbReference type="InterPro" id="IPR004147">
    <property type="entry name" value="ABC1_dom"/>
</dbReference>
<dbReference type="SUPFAM" id="SSF56112">
    <property type="entry name" value="Protein kinase-like (PK-like)"/>
    <property type="match status" value="1"/>
</dbReference>
<evidence type="ECO:0000256" key="2">
    <source>
        <dbReference type="ARBA" id="ARBA00022679"/>
    </source>
</evidence>
<dbReference type="CDD" id="cd13970">
    <property type="entry name" value="ABC1_ADCK3"/>
    <property type="match status" value="1"/>
</dbReference>
<dbReference type="OrthoDB" id="9795390at2"/>
<evidence type="ECO:0000313" key="7">
    <source>
        <dbReference type="Proteomes" id="UP000029444"/>
    </source>
</evidence>
<feature type="domain" description="ABC1 atypical kinase-like" evidence="5">
    <location>
        <begin position="97"/>
        <end position="337"/>
    </location>
</feature>
<dbReference type="AlphaFoldDB" id="A0A095SGL5"/>